<keyword evidence="7" id="KW-1185">Reference proteome</keyword>
<evidence type="ECO:0000256" key="4">
    <source>
        <dbReference type="ARBA" id="ARBA00034427"/>
    </source>
</evidence>
<name>A0A376BAL2_9ASCO</name>
<dbReference type="SMART" id="SM00506">
    <property type="entry name" value="A1pp"/>
    <property type="match status" value="1"/>
</dbReference>
<dbReference type="PANTHER" id="PTHR12521">
    <property type="entry name" value="PROTEIN C6ORF130"/>
    <property type="match status" value="1"/>
</dbReference>
<comment type="catalytic activity">
    <reaction evidence="4">
        <text>ADP-alpha-D-ribose 1''-phosphate + H2O = ADP-D-ribose + phosphate</text>
        <dbReference type="Rhea" id="RHEA:25029"/>
        <dbReference type="ChEBI" id="CHEBI:15377"/>
        <dbReference type="ChEBI" id="CHEBI:43474"/>
        <dbReference type="ChEBI" id="CHEBI:57967"/>
        <dbReference type="ChEBI" id="CHEBI:58753"/>
        <dbReference type="EC" id="3.1.3.84"/>
    </reaction>
</comment>
<evidence type="ECO:0000259" key="5">
    <source>
        <dbReference type="PROSITE" id="PS51154"/>
    </source>
</evidence>
<comment type="similarity">
    <text evidence="1">Belongs to the POA1 family.</text>
</comment>
<dbReference type="Pfam" id="PF01661">
    <property type="entry name" value="Macro"/>
    <property type="match status" value="1"/>
</dbReference>
<gene>
    <name evidence="6" type="ORF">SCODWIG_03380</name>
</gene>
<dbReference type="InterPro" id="IPR043472">
    <property type="entry name" value="Macro_dom-like"/>
</dbReference>
<dbReference type="Proteomes" id="UP000262825">
    <property type="component" value="Unassembled WGS sequence"/>
</dbReference>
<evidence type="ECO:0000256" key="3">
    <source>
        <dbReference type="ARBA" id="ARBA00019744"/>
    </source>
</evidence>
<protein>
    <recommendedName>
        <fullName evidence="3">ADP-ribose 1''-phosphate phosphatase</fullName>
        <ecNumber evidence="2">3.1.3.84</ecNumber>
    </recommendedName>
</protein>
<dbReference type="GO" id="GO:0140291">
    <property type="term" value="P:peptidyl-glutamate ADP-deribosylation"/>
    <property type="evidence" value="ECO:0007669"/>
    <property type="project" value="TreeGrafter"/>
</dbReference>
<dbReference type="Gene3D" id="3.40.220.10">
    <property type="entry name" value="Leucine Aminopeptidase, subunit E, domain 1"/>
    <property type="match status" value="1"/>
</dbReference>
<evidence type="ECO:0000313" key="6">
    <source>
        <dbReference type="EMBL" id="SSD61619.1"/>
    </source>
</evidence>
<dbReference type="PANTHER" id="PTHR12521:SF0">
    <property type="entry name" value="ADP-RIBOSE GLYCOHYDROLASE OARD1"/>
    <property type="match status" value="1"/>
</dbReference>
<dbReference type="EMBL" id="UFAJ01000793">
    <property type="protein sequence ID" value="SSD61619.1"/>
    <property type="molecule type" value="Genomic_DNA"/>
</dbReference>
<proteinExistence type="inferred from homology"/>
<dbReference type="EC" id="3.1.3.84" evidence="2"/>
<dbReference type="PROSITE" id="PS51154">
    <property type="entry name" value="MACRO"/>
    <property type="match status" value="1"/>
</dbReference>
<evidence type="ECO:0000256" key="2">
    <source>
        <dbReference type="ARBA" id="ARBA00012983"/>
    </source>
</evidence>
<dbReference type="InterPro" id="IPR050892">
    <property type="entry name" value="ADP-ribose_metab_enzymes"/>
</dbReference>
<accession>A0A376BAL2</accession>
<sequence length="199" mass="22275">MTSRIKYVKGNILNSANNSNKRILIHSCNCNGSWGGGLAYQLALNYPKSEIEYIEICDLFGKAQENNPLLGKFAIIPSFTDPNLLIGCLFNSTLGGLHHGSKESILLNTEVALNKLLAFVFNDTDTEELDSVDLKLNNFMVECYGLQPSSTESSSKYDLSQFQLEMPKINSGIFGVPWEETELILEKLKYNVEFTVYEL</sequence>
<dbReference type="VEuPathDB" id="FungiDB:SCODWIG_03380"/>
<dbReference type="AlphaFoldDB" id="A0A376BAL2"/>
<dbReference type="SUPFAM" id="SSF52949">
    <property type="entry name" value="Macro domain-like"/>
    <property type="match status" value="1"/>
</dbReference>
<evidence type="ECO:0000256" key="1">
    <source>
        <dbReference type="ARBA" id="ARBA00006575"/>
    </source>
</evidence>
<feature type="domain" description="Macro" evidence="5">
    <location>
        <begin position="1"/>
        <end position="199"/>
    </location>
</feature>
<reference evidence="7" key="1">
    <citation type="submission" date="2018-06" db="EMBL/GenBank/DDBJ databases">
        <authorList>
            <person name="Guldener U."/>
        </authorList>
    </citation>
    <scope>NUCLEOTIDE SEQUENCE [LARGE SCALE GENOMIC DNA]</scope>
    <source>
        <strain evidence="7">UTAD17</strain>
    </source>
</reference>
<dbReference type="InterPro" id="IPR002589">
    <property type="entry name" value="Macro_dom"/>
</dbReference>
<organism evidence="6 7">
    <name type="scientific">Saccharomycodes ludwigii</name>
    <dbReference type="NCBI Taxonomy" id="36035"/>
    <lineage>
        <taxon>Eukaryota</taxon>
        <taxon>Fungi</taxon>
        <taxon>Dikarya</taxon>
        <taxon>Ascomycota</taxon>
        <taxon>Saccharomycotina</taxon>
        <taxon>Saccharomycetes</taxon>
        <taxon>Saccharomycodales</taxon>
        <taxon>Saccharomycodaceae</taxon>
        <taxon>Saccharomycodes</taxon>
    </lineage>
</organism>
<evidence type="ECO:0000313" key="7">
    <source>
        <dbReference type="Proteomes" id="UP000262825"/>
    </source>
</evidence>